<evidence type="ECO:0000313" key="3">
    <source>
        <dbReference type="EMBL" id="KAG8045177.1"/>
    </source>
</evidence>
<dbReference type="EMBL" id="JAAALK010000290">
    <property type="protein sequence ID" value="KAG8045177.1"/>
    <property type="molecule type" value="Genomic_DNA"/>
</dbReference>
<evidence type="ECO:0000313" key="4">
    <source>
        <dbReference type="Proteomes" id="UP000729402"/>
    </source>
</evidence>
<reference evidence="3" key="2">
    <citation type="submission" date="2021-02" db="EMBL/GenBank/DDBJ databases">
        <authorList>
            <person name="Kimball J.A."/>
            <person name="Haas M.W."/>
            <person name="Macchietto M."/>
            <person name="Kono T."/>
            <person name="Duquette J."/>
            <person name="Shao M."/>
        </authorList>
    </citation>
    <scope>NUCLEOTIDE SEQUENCE</scope>
    <source>
        <tissue evidence="3">Fresh leaf tissue</tissue>
    </source>
</reference>
<keyword evidence="2" id="KW-0812">Transmembrane</keyword>
<accession>A0A8J5R9J1</accession>
<reference evidence="3" key="1">
    <citation type="journal article" date="2021" name="bioRxiv">
        <title>Whole Genome Assembly and Annotation of Northern Wild Rice, Zizania palustris L., Supports a Whole Genome Duplication in the Zizania Genus.</title>
        <authorList>
            <person name="Haas M."/>
            <person name="Kono T."/>
            <person name="Macchietto M."/>
            <person name="Millas R."/>
            <person name="McGilp L."/>
            <person name="Shao M."/>
            <person name="Duquette J."/>
            <person name="Hirsch C.N."/>
            <person name="Kimball J."/>
        </authorList>
    </citation>
    <scope>NUCLEOTIDE SEQUENCE</scope>
    <source>
        <tissue evidence="3">Fresh leaf tissue</tissue>
    </source>
</reference>
<name>A0A8J5R9J1_ZIZPA</name>
<feature type="compositionally biased region" description="Basic and acidic residues" evidence="1">
    <location>
        <begin position="1"/>
        <end position="16"/>
    </location>
</feature>
<dbReference type="Proteomes" id="UP000729402">
    <property type="component" value="Unassembled WGS sequence"/>
</dbReference>
<comment type="caution">
    <text evidence="3">The sequence shown here is derived from an EMBL/GenBank/DDBJ whole genome shotgun (WGS) entry which is preliminary data.</text>
</comment>
<proteinExistence type="predicted"/>
<keyword evidence="2" id="KW-0472">Membrane</keyword>
<keyword evidence="2" id="KW-1133">Transmembrane helix</keyword>
<evidence type="ECO:0000256" key="1">
    <source>
        <dbReference type="SAM" id="MobiDB-lite"/>
    </source>
</evidence>
<feature type="region of interest" description="Disordered" evidence="1">
    <location>
        <begin position="1"/>
        <end position="27"/>
    </location>
</feature>
<protein>
    <submittedName>
        <fullName evidence="3">Uncharacterized protein</fullName>
    </submittedName>
</protein>
<gene>
    <name evidence="3" type="ORF">GUJ93_ZPchr0008g13238</name>
</gene>
<sequence length="229" mass="25059">MADARVRASTRLRDAPHPIPTSRSPPLAATLSVSLSSVLSVSGGGTAFSPALPPRLRGRRTRPDARCRCGRRHLHTDPSLAVCLPGAASSQARPASRFGGSDAAGLVPPPYISVRIEVVSQRWLEKEAMFHRSIFLYMAWILRRIVLLWWRTMLHATSLAGILHNGLQASVLVLMIHRAVVLVQLVPASYLEKMHNSWDLELLLDHALHIACFGACLQVSVVCLLGALY</sequence>
<dbReference type="AlphaFoldDB" id="A0A8J5R9J1"/>
<feature type="transmembrane region" description="Helical" evidence="2">
    <location>
        <begin position="171"/>
        <end position="191"/>
    </location>
</feature>
<feature type="transmembrane region" description="Helical" evidence="2">
    <location>
        <begin position="203"/>
        <end position="228"/>
    </location>
</feature>
<keyword evidence="4" id="KW-1185">Reference proteome</keyword>
<organism evidence="3 4">
    <name type="scientific">Zizania palustris</name>
    <name type="common">Northern wild rice</name>
    <dbReference type="NCBI Taxonomy" id="103762"/>
    <lineage>
        <taxon>Eukaryota</taxon>
        <taxon>Viridiplantae</taxon>
        <taxon>Streptophyta</taxon>
        <taxon>Embryophyta</taxon>
        <taxon>Tracheophyta</taxon>
        <taxon>Spermatophyta</taxon>
        <taxon>Magnoliopsida</taxon>
        <taxon>Liliopsida</taxon>
        <taxon>Poales</taxon>
        <taxon>Poaceae</taxon>
        <taxon>BOP clade</taxon>
        <taxon>Oryzoideae</taxon>
        <taxon>Oryzeae</taxon>
        <taxon>Zizaniinae</taxon>
        <taxon>Zizania</taxon>
    </lineage>
</organism>
<evidence type="ECO:0000256" key="2">
    <source>
        <dbReference type="SAM" id="Phobius"/>
    </source>
</evidence>
<dbReference type="OrthoDB" id="1045822at2759"/>